<keyword evidence="7" id="KW-1185">Reference proteome</keyword>
<protein>
    <submittedName>
        <fullName evidence="6">Rpr2-domain-containing protein</fullName>
    </submittedName>
</protein>
<evidence type="ECO:0000313" key="7">
    <source>
        <dbReference type="Proteomes" id="UP000054144"/>
    </source>
</evidence>
<sequence length="279" mass="30854">MTSAKPEIRVDHEAPPLYRPKIGKQKGKTKDPVPALSSVPNKDILQRMNFLYQSSVYLASICSPFSEPQTVVCQSGASKKLHTSLRCNVSTHSLSREYVRCLKNVGKKSVTRMDPNVKRTICKTPGCDTVLIPGLTVQVRVKSSRSNKQDVSWFCNNCRTQRRIPAPVYREEDDGSVGMDVDNVPPPVDEPGSSDVKAMAVDANTEVEAPTSRARKRKRRRRSSNIKPRLPPLFARTSAGHVVFRGDTALPDGSGQDGIWVTWLVFSIFVGDMLSNSVS</sequence>
<dbReference type="AlphaFoldDB" id="A0A0D7AQ74"/>
<evidence type="ECO:0000256" key="2">
    <source>
        <dbReference type="ARBA" id="ARBA00022723"/>
    </source>
</evidence>
<dbReference type="PANTHER" id="PTHR14742">
    <property type="entry name" value="RIBONUCLEASE P SUBUNIT P21"/>
    <property type="match status" value="1"/>
</dbReference>
<dbReference type="Gene3D" id="6.20.50.20">
    <property type="match status" value="1"/>
</dbReference>
<dbReference type="Pfam" id="PF04032">
    <property type="entry name" value="Rpr2"/>
    <property type="match status" value="1"/>
</dbReference>
<dbReference type="GO" id="GO:0046872">
    <property type="term" value="F:metal ion binding"/>
    <property type="evidence" value="ECO:0007669"/>
    <property type="project" value="UniProtKB-KW"/>
</dbReference>
<keyword evidence="2" id="KW-0479">Metal-binding</keyword>
<evidence type="ECO:0000313" key="6">
    <source>
        <dbReference type="EMBL" id="KIY53471.1"/>
    </source>
</evidence>
<feature type="compositionally biased region" description="Basic and acidic residues" evidence="5">
    <location>
        <begin position="1"/>
        <end position="14"/>
    </location>
</feature>
<feature type="compositionally biased region" description="Basic residues" evidence="5">
    <location>
        <begin position="213"/>
        <end position="224"/>
    </location>
</feature>
<reference evidence="6 7" key="1">
    <citation type="journal article" date="2015" name="Fungal Genet. Biol.">
        <title>Evolution of novel wood decay mechanisms in Agaricales revealed by the genome sequences of Fistulina hepatica and Cylindrobasidium torrendii.</title>
        <authorList>
            <person name="Floudas D."/>
            <person name="Held B.W."/>
            <person name="Riley R."/>
            <person name="Nagy L.G."/>
            <person name="Koehler G."/>
            <person name="Ransdell A.S."/>
            <person name="Younus H."/>
            <person name="Chow J."/>
            <person name="Chiniquy J."/>
            <person name="Lipzen A."/>
            <person name="Tritt A."/>
            <person name="Sun H."/>
            <person name="Haridas S."/>
            <person name="LaButti K."/>
            <person name="Ohm R.A."/>
            <person name="Kues U."/>
            <person name="Blanchette R.A."/>
            <person name="Grigoriev I.V."/>
            <person name="Minto R.E."/>
            <person name="Hibbett D.S."/>
        </authorList>
    </citation>
    <scope>NUCLEOTIDE SEQUENCE [LARGE SCALE GENOMIC DNA]</scope>
    <source>
        <strain evidence="6 7">ATCC 64428</strain>
    </source>
</reference>
<feature type="region of interest" description="Disordered" evidence="5">
    <location>
        <begin position="171"/>
        <end position="232"/>
    </location>
</feature>
<comment type="similarity">
    <text evidence="4">Belongs to the eukaryotic/archaeal RNase P protein component 4 family.</text>
</comment>
<dbReference type="EMBL" id="KN881617">
    <property type="protein sequence ID" value="KIY53471.1"/>
    <property type="molecule type" value="Genomic_DNA"/>
</dbReference>
<evidence type="ECO:0000256" key="3">
    <source>
        <dbReference type="ARBA" id="ARBA00022833"/>
    </source>
</evidence>
<dbReference type="Proteomes" id="UP000054144">
    <property type="component" value="Unassembled WGS sequence"/>
</dbReference>
<gene>
    <name evidence="6" type="ORF">FISHEDRAFT_33283</name>
</gene>
<dbReference type="GO" id="GO:0005655">
    <property type="term" value="C:nucleolar ribonuclease P complex"/>
    <property type="evidence" value="ECO:0007669"/>
    <property type="project" value="TreeGrafter"/>
</dbReference>
<feature type="region of interest" description="Disordered" evidence="5">
    <location>
        <begin position="1"/>
        <end position="38"/>
    </location>
</feature>
<dbReference type="GO" id="GO:0008033">
    <property type="term" value="P:tRNA processing"/>
    <property type="evidence" value="ECO:0007669"/>
    <property type="project" value="UniProtKB-KW"/>
</dbReference>
<keyword evidence="1" id="KW-0819">tRNA processing</keyword>
<dbReference type="InterPro" id="IPR007175">
    <property type="entry name" value="Rpr2/Snm1/Rpp21"/>
</dbReference>
<evidence type="ECO:0000256" key="4">
    <source>
        <dbReference type="ARBA" id="ARBA00038402"/>
    </source>
</evidence>
<organism evidence="6 7">
    <name type="scientific">Fistulina hepatica ATCC 64428</name>
    <dbReference type="NCBI Taxonomy" id="1128425"/>
    <lineage>
        <taxon>Eukaryota</taxon>
        <taxon>Fungi</taxon>
        <taxon>Dikarya</taxon>
        <taxon>Basidiomycota</taxon>
        <taxon>Agaricomycotina</taxon>
        <taxon>Agaricomycetes</taxon>
        <taxon>Agaricomycetidae</taxon>
        <taxon>Agaricales</taxon>
        <taxon>Fistulinaceae</taxon>
        <taxon>Fistulina</taxon>
    </lineage>
</organism>
<proteinExistence type="inferred from homology"/>
<dbReference type="PANTHER" id="PTHR14742:SF0">
    <property type="entry name" value="RIBONUCLEASE P PROTEIN SUBUNIT P21"/>
    <property type="match status" value="1"/>
</dbReference>
<name>A0A0D7AQ74_9AGAR</name>
<keyword evidence="3" id="KW-0862">Zinc</keyword>
<accession>A0A0D7AQ74</accession>
<dbReference type="OrthoDB" id="128536at2759"/>
<evidence type="ECO:0000256" key="5">
    <source>
        <dbReference type="SAM" id="MobiDB-lite"/>
    </source>
</evidence>
<evidence type="ECO:0000256" key="1">
    <source>
        <dbReference type="ARBA" id="ARBA00022694"/>
    </source>
</evidence>